<keyword evidence="2 5" id="KW-0812">Transmembrane</keyword>
<dbReference type="PATRIC" id="fig|1195236.3.peg.58"/>
<protein>
    <recommendedName>
        <fullName evidence="5">UPF0397 protein CTER_0059</fullName>
    </recommendedName>
</protein>
<name>S0FPQ4_RUMCE</name>
<dbReference type="InterPro" id="IPR022914">
    <property type="entry name" value="UPF0397"/>
</dbReference>
<evidence type="ECO:0000256" key="2">
    <source>
        <dbReference type="ARBA" id="ARBA00022692"/>
    </source>
</evidence>
<feature type="transmembrane region" description="Helical" evidence="5">
    <location>
        <begin position="109"/>
        <end position="134"/>
    </location>
</feature>
<dbReference type="HAMAP" id="MF_01572">
    <property type="entry name" value="UPF0397"/>
    <property type="match status" value="1"/>
</dbReference>
<keyword evidence="7" id="KW-1185">Reference proteome</keyword>
<dbReference type="PANTHER" id="PTHR37815">
    <property type="entry name" value="UPF0397 PROTEIN BC_2624-RELATED"/>
    <property type="match status" value="1"/>
</dbReference>
<dbReference type="Pfam" id="PF07155">
    <property type="entry name" value="ECF-ribofla_trS"/>
    <property type="match status" value="1"/>
</dbReference>
<evidence type="ECO:0000256" key="3">
    <source>
        <dbReference type="ARBA" id="ARBA00022989"/>
    </source>
</evidence>
<comment type="caution">
    <text evidence="6">The sequence shown here is derived from an EMBL/GenBank/DDBJ whole genome shotgun (WGS) entry which is preliminary data.</text>
</comment>
<feature type="transmembrane region" description="Helical" evidence="5">
    <location>
        <begin position="189"/>
        <end position="209"/>
    </location>
</feature>
<dbReference type="STRING" id="1195236.CTER_0059"/>
<dbReference type="Gene3D" id="1.10.1760.20">
    <property type="match status" value="1"/>
</dbReference>
<dbReference type="EMBL" id="AORV01000002">
    <property type="protein sequence ID" value="EMS74205.1"/>
    <property type="molecule type" value="Genomic_DNA"/>
</dbReference>
<keyword evidence="1 5" id="KW-1003">Cell membrane</keyword>
<evidence type="ECO:0000313" key="6">
    <source>
        <dbReference type="EMBL" id="EMS74205.1"/>
    </source>
</evidence>
<comment type="similarity">
    <text evidence="5">Belongs to the UPF0397 family.</text>
</comment>
<dbReference type="NCBIfam" id="NF010182">
    <property type="entry name" value="PRK13661.1"/>
    <property type="match status" value="1"/>
</dbReference>
<organism evidence="6 7">
    <name type="scientific">Ruminiclostridium cellobioparum subsp. termitidis CT1112</name>
    <dbReference type="NCBI Taxonomy" id="1195236"/>
    <lineage>
        <taxon>Bacteria</taxon>
        <taxon>Bacillati</taxon>
        <taxon>Bacillota</taxon>
        <taxon>Clostridia</taxon>
        <taxon>Eubacteriales</taxon>
        <taxon>Oscillospiraceae</taxon>
        <taxon>Ruminiclostridium</taxon>
    </lineage>
</organism>
<accession>S0FPQ4</accession>
<evidence type="ECO:0000256" key="5">
    <source>
        <dbReference type="HAMAP-Rule" id="MF_01572"/>
    </source>
</evidence>
<dbReference type="PANTHER" id="PTHR37815:SF3">
    <property type="entry name" value="UPF0397 PROTEIN SPR0429"/>
    <property type="match status" value="1"/>
</dbReference>
<gene>
    <name evidence="6" type="ORF">CTER_0059</name>
</gene>
<keyword evidence="4 5" id="KW-0472">Membrane</keyword>
<feature type="transmembrane region" description="Helical" evidence="5">
    <location>
        <begin position="76"/>
        <end position="97"/>
    </location>
</feature>
<feature type="transmembrane region" description="Helical" evidence="5">
    <location>
        <begin position="146"/>
        <end position="166"/>
    </location>
</feature>
<feature type="transmembrane region" description="Helical" evidence="5">
    <location>
        <begin position="215"/>
        <end position="241"/>
    </location>
</feature>
<comment type="subcellular location">
    <subcellularLocation>
        <location evidence="5">Cell membrane</location>
        <topology evidence="5">Multi-pass membrane protein</topology>
    </subcellularLocation>
</comment>
<dbReference type="eggNOG" id="COG4720">
    <property type="taxonomic scope" value="Bacteria"/>
</dbReference>
<proteinExistence type="inferred from homology"/>
<evidence type="ECO:0000256" key="4">
    <source>
        <dbReference type="ARBA" id="ARBA00023136"/>
    </source>
</evidence>
<dbReference type="GO" id="GO:0005886">
    <property type="term" value="C:plasma membrane"/>
    <property type="evidence" value="ECO:0007669"/>
    <property type="project" value="UniProtKB-SubCell"/>
</dbReference>
<dbReference type="InterPro" id="IPR009825">
    <property type="entry name" value="ECF_substrate-spec-like"/>
</dbReference>
<dbReference type="AlphaFoldDB" id="S0FPQ4"/>
<keyword evidence="3 5" id="KW-1133">Transmembrane helix</keyword>
<evidence type="ECO:0000313" key="7">
    <source>
        <dbReference type="Proteomes" id="UP000014155"/>
    </source>
</evidence>
<dbReference type="Proteomes" id="UP000014155">
    <property type="component" value="Unassembled WGS sequence"/>
</dbReference>
<evidence type="ECO:0000256" key="1">
    <source>
        <dbReference type="ARBA" id="ARBA00022475"/>
    </source>
</evidence>
<sequence>MKDFTCDCLPKLTCEFMAVRNIQSIYQYFESAHGQLTSFIRLIADEGVKRFHYNFVAAKRLMEVNMSNLNTGRRGLAIKTIVAIGIGAALVVAIYQVSIPVGFIPNTRLQFNAAVIAIIGAIFGPVAGLFTGLISHTLGDALFYGGVWWSWVIADAVYGLLVGLTFKKLKIYEGGFGSKQALIFNINQFLANAVAWILVAPVLDILIYAEPSDKVFAQGVTAFAVNGAVTLIVGTILAFAYSKIRVKNSSLEKEA</sequence>
<reference evidence="6 7" key="1">
    <citation type="journal article" date="2013" name="Genome Announc.">
        <title>Draft Genome Sequence of the Cellulolytic, Mesophilic, Anaerobic Bacterium Clostridium termitidis Strain CT1112 (DSM 5398).</title>
        <authorList>
            <person name="Lal S."/>
            <person name="Ramachandran U."/>
            <person name="Zhang X."/>
            <person name="Munir R."/>
            <person name="Sparling R."/>
            <person name="Levin D.B."/>
        </authorList>
    </citation>
    <scope>NUCLEOTIDE SEQUENCE [LARGE SCALE GENOMIC DNA]</scope>
    <source>
        <strain evidence="6 7">CT1112</strain>
    </source>
</reference>